<protein>
    <submittedName>
        <fullName evidence="1">Uncharacterized protein</fullName>
    </submittedName>
</protein>
<comment type="caution">
    <text evidence="1">The sequence shown here is derived from an EMBL/GenBank/DDBJ whole genome shotgun (WGS) entry which is preliminary data.</text>
</comment>
<keyword evidence="2" id="KW-1185">Reference proteome</keyword>
<organism evidence="1 2">
    <name type="scientific">Persea americana</name>
    <name type="common">Avocado</name>
    <dbReference type="NCBI Taxonomy" id="3435"/>
    <lineage>
        <taxon>Eukaryota</taxon>
        <taxon>Viridiplantae</taxon>
        <taxon>Streptophyta</taxon>
        <taxon>Embryophyta</taxon>
        <taxon>Tracheophyta</taxon>
        <taxon>Spermatophyta</taxon>
        <taxon>Magnoliopsida</taxon>
        <taxon>Magnoliidae</taxon>
        <taxon>Laurales</taxon>
        <taxon>Lauraceae</taxon>
        <taxon>Persea</taxon>
    </lineage>
</organism>
<sequence length="99" mass="11021">MNNMKGIDTCDILVIVQKGCPNKLSPLLLPNPKREPIFKNLKKSLSFLSRTGPILGCVMNLISIAVAGNVVNLLWIDDNIEIQGIKLRCDESKLIFSER</sequence>
<evidence type="ECO:0000313" key="2">
    <source>
        <dbReference type="Proteomes" id="UP001234297"/>
    </source>
</evidence>
<accession>A0ACC2LQJ0</accession>
<dbReference type="EMBL" id="CM056811">
    <property type="protein sequence ID" value="KAJ8635689.1"/>
    <property type="molecule type" value="Genomic_DNA"/>
</dbReference>
<evidence type="ECO:0000313" key="1">
    <source>
        <dbReference type="EMBL" id="KAJ8635689.1"/>
    </source>
</evidence>
<name>A0ACC2LQJ0_PERAE</name>
<gene>
    <name evidence="1" type="ORF">MRB53_009956</name>
</gene>
<dbReference type="Proteomes" id="UP001234297">
    <property type="component" value="Chromosome 3"/>
</dbReference>
<reference evidence="1 2" key="1">
    <citation type="journal article" date="2022" name="Hortic Res">
        <title>A haplotype resolved chromosomal level avocado genome allows analysis of novel avocado genes.</title>
        <authorList>
            <person name="Nath O."/>
            <person name="Fletcher S.J."/>
            <person name="Hayward A."/>
            <person name="Shaw L.M."/>
            <person name="Masouleh A.K."/>
            <person name="Furtado A."/>
            <person name="Henry R.J."/>
            <person name="Mitter N."/>
        </authorList>
    </citation>
    <scope>NUCLEOTIDE SEQUENCE [LARGE SCALE GENOMIC DNA]</scope>
    <source>
        <strain evidence="2">cv. Hass</strain>
    </source>
</reference>
<proteinExistence type="predicted"/>